<evidence type="ECO:0000313" key="2">
    <source>
        <dbReference type="Proteomes" id="UP000260649"/>
    </source>
</evidence>
<keyword evidence="2" id="KW-1185">Reference proteome</keyword>
<proteinExistence type="predicted"/>
<name>A0A3E2B3T8_9FIRM</name>
<organism evidence="1 2">
    <name type="scientific">Evtepia gabavorous</name>
    <dbReference type="NCBI Taxonomy" id="2211183"/>
    <lineage>
        <taxon>Bacteria</taxon>
        <taxon>Bacillati</taxon>
        <taxon>Bacillota</taxon>
        <taxon>Clostridia</taxon>
        <taxon>Eubacteriales</taxon>
        <taxon>Evtepia</taxon>
    </lineage>
</organism>
<accession>A0A3E2B3T8</accession>
<protein>
    <submittedName>
        <fullName evidence="1">Uncharacterized protein</fullName>
    </submittedName>
</protein>
<reference evidence="1 2" key="1">
    <citation type="submission" date="2018-07" db="EMBL/GenBank/DDBJ databases">
        <title>GABA Modulating Bacteria of the Human Gut Microbiota.</title>
        <authorList>
            <person name="Strandwitz P."/>
            <person name="Kim K.H."/>
            <person name="Terekhova D."/>
            <person name="Liu J.K."/>
            <person name="Sharma A."/>
            <person name="Levering J."/>
            <person name="Mcdonald D."/>
            <person name="Dietrich D."/>
            <person name="Ramadhar T.R."/>
            <person name="Lekbua A."/>
            <person name="Mroue N."/>
            <person name="Liston C."/>
            <person name="Stewart E.J."/>
            <person name="Dubin M.J."/>
            <person name="Zengler K."/>
            <person name="Knight R."/>
            <person name="Gilbert J.A."/>
            <person name="Clardy J."/>
            <person name="Lewis K."/>
        </authorList>
    </citation>
    <scope>NUCLEOTIDE SEQUENCE [LARGE SCALE GENOMIC DNA]</scope>
    <source>
        <strain evidence="1 2">KLE1738</strain>
    </source>
</reference>
<comment type="caution">
    <text evidence="1">The sequence shown here is derived from an EMBL/GenBank/DDBJ whole genome shotgun (WGS) entry which is preliminary data.</text>
</comment>
<dbReference type="EMBL" id="QQRQ01000008">
    <property type="protein sequence ID" value="RFT06655.1"/>
    <property type="molecule type" value="Genomic_DNA"/>
</dbReference>
<sequence length="71" mass="8361">MVFQRFYQRRCLGLKMQEESVKNARFCLTFFSNPDKLYLIILSLFFFGPVPGRRMLPQASARGSMSFILFI</sequence>
<dbReference type="AlphaFoldDB" id="A0A3E2B3T8"/>
<dbReference type="Proteomes" id="UP000260649">
    <property type="component" value="Unassembled WGS sequence"/>
</dbReference>
<gene>
    <name evidence="1" type="ORF">DV520_06620</name>
</gene>
<evidence type="ECO:0000313" key="1">
    <source>
        <dbReference type="EMBL" id="RFT06655.1"/>
    </source>
</evidence>